<feature type="domain" description="NADP-dependent oxidoreductase" evidence="2">
    <location>
        <begin position="20"/>
        <end position="288"/>
    </location>
</feature>
<dbReference type="Proteomes" id="UP001168524">
    <property type="component" value="Unassembled WGS sequence"/>
</dbReference>
<dbReference type="SUPFAM" id="SSF51430">
    <property type="entry name" value="NAD(P)-linked oxidoreductase"/>
    <property type="match status" value="1"/>
</dbReference>
<protein>
    <submittedName>
        <fullName evidence="3">Oxidoreductase</fullName>
    </submittedName>
</protein>
<comment type="caution">
    <text evidence="3">The sequence shown here is derived from an EMBL/GenBank/DDBJ whole genome shotgun (WGS) entry which is preliminary data.</text>
</comment>
<dbReference type="Gene3D" id="3.20.20.100">
    <property type="entry name" value="NADP-dependent oxidoreductase domain"/>
    <property type="match status" value="1"/>
</dbReference>
<organism evidence="3 4">
    <name type="scientific">Acinetobacter thutiue</name>
    <dbReference type="NCBI Taxonomy" id="2998078"/>
    <lineage>
        <taxon>Bacteria</taxon>
        <taxon>Pseudomonadati</taxon>
        <taxon>Pseudomonadota</taxon>
        <taxon>Gammaproteobacteria</taxon>
        <taxon>Moraxellales</taxon>
        <taxon>Moraxellaceae</taxon>
        <taxon>Acinetobacter</taxon>
    </lineage>
</organism>
<dbReference type="PRINTS" id="PR00069">
    <property type="entry name" value="ALDKETRDTASE"/>
</dbReference>
<name>A0ABT7WR47_9GAMM</name>
<keyword evidence="1" id="KW-0560">Oxidoreductase</keyword>
<dbReference type="InterPro" id="IPR023210">
    <property type="entry name" value="NADP_OxRdtase_dom"/>
</dbReference>
<dbReference type="Pfam" id="PF00248">
    <property type="entry name" value="Aldo_ket_red"/>
    <property type="match status" value="1"/>
</dbReference>
<accession>A0ABT7WR47</accession>
<dbReference type="InterPro" id="IPR050791">
    <property type="entry name" value="Aldo-Keto_reductase"/>
</dbReference>
<keyword evidence="4" id="KW-1185">Reference proteome</keyword>
<sequence>MHTSLNSHEFLLGGDTPINRLGFGAMRLPCNGFRGVARDPEVGKTVLNHATKLGVNLIDTAEFYQSGDGTVRANDLIRDALHPYPPSLVIATKVGVVFNEDGSHRTATAQDMRQLIEENLKSLGLDSLDLVYLRIGEMTVPYGESIAERFEALAKLRQEGLIRHLGLSNIDHAHLAEAQTIAPVTAVQNHFSITNRKDMDLLNICTNNKIAFCPFFPLGGGMNNIDNDQLTRIAAKHGATTTQIALAWLLALSPVMLAIPGTGSLEHLEENMASTNIQLANEDLAELNH</sequence>
<dbReference type="NCBIfam" id="NF007695">
    <property type="entry name" value="PRK10376.1"/>
    <property type="match status" value="1"/>
</dbReference>
<evidence type="ECO:0000313" key="3">
    <source>
        <dbReference type="EMBL" id="MDN0015135.1"/>
    </source>
</evidence>
<dbReference type="CDD" id="cd19088">
    <property type="entry name" value="AKR_AKR13B1"/>
    <property type="match status" value="1"/>
</dbReference>
<evidence type="ECO:0000313" key="4">
    <source>
        <dbReference type="Proteomes" id="UP001168524"/>
    </source>
</evidence>
<dbReference type="InterPro" id="IPR036812">
    <property type="entry name" value="NAD(P)_OxRdtase_dom_sf"/>
</dbReference>
<proteinExistence type="predicted"/>
<dbReference type="EMBL" id="JAUDZE010000006">
    <property type="protein sequence ID" value="MDN0015135.1"/>
    <property type="molecule type" value="Genomic_DNA"/>
</dbReference>
<evidence type="ECO:0000256" key="1">
    <source>
        <dbReference type="ARBA" id="ARBA00023002"/>
    </source>
</evidence>
<dbReference type="PANTHER" id="PTHR43625:SF40">
    <property type="entry name" value="ALDO-KETO REDUCTASE YAKC [NADP(+)]"/>
    <property type="match status" value="1"/>
</dbReference>
<reference evidence="3" key="1">
    <citation type="submission" date="2023-06" db="EMBL/GenBank/DDBJ databases">
        <title>Two novel species of Acinetobacter isolated from motorbike repairing workshop in Vietnam.</title>
        <authorList>
            <person name="Le N.T.T."/>
        </authorList>
    </citation>
    <scope>NUCLEOTIDE SEQUENCE</scope>
    <source>
        <strain evidence="3">VNH17</strain>
    </source>
</reference>
<dbReference type="PANTHER" id="PTHR43625">
    <property type="entry name" value="AFLATOXIN B1 ALDEHYDE REDUCTASE"/>
    <property type="match status" value="1"/>
</dbReference>
<evidence type="ECO:0000259" key="2">
    <source>
        <dbReference type="Pfam" id="PF00248"/>
    </source>
</evidence>
<gene>
    <name evidence="3" type="ORF">QTA56_12950</name>
</gene>
<dbReference type="InterPro" id="IPR020471">
    <property type="entry name" value="AKR"/>
</dbReference>
<dbReference type="RefSeq" id="WP_267981354.1">
    <property type="nucleotide sequence ID" value="NZ_JAPQKF010000006.1"/>
</dbReference>